<reference evidence="2" key="1">
    <citation type="journal article" date="2019" name="Int. J. Syst. Evol. Microbiol.">
        <title>The Global Catalogue of Microorganisms (GCM) 10K type strain sequencing project: providing services to taxonomists for standard genome sequencing and annotation.</title>
        <authorList>
            <consortium name="The Broad Institute Genomics Platform"/>
            <consortium name="The Broad Institute Genome Sequencing Center for Infectious Disease"/>
            <person name="Wu L."/>
            <person name="Ma J."/>
        </authorList>
    </citation>
    <scope>NUCLEOTIDE SEQUENCE [LARGE SCALE GENOMIC DNA]</scope>
    <source>
        <strain evidence="2">KCTC 42423</strain>
    </source>
</reference>
<evidence type="ECO:0008006" key="3">
    <source>
        <dbReference type="Google" id="ProtNLM"/>
    </source>
</evidence>
<proteinExistence type="predicted"/>
<dbReference type="Proteomes" id="UP001597459">
    <property type="component" value="Unassembled WGS sequence"/>
</dbReference>
<comment type="caution">
    <text evidence="1">The sequence shown here is derived from an EMBL/GenBank/DDBJ whole genome shotgun (WGS) entry which is preliminary data.</text>
</comment>
<dbReference type="EMBL" id="JBHULX010000002">
    <property type="protein sequence ID" value="MFD2589863.1"/>
    <property type="molecule type" value="Genomic_DNA"/>
</dbReference>
<accession>A0ABW5N5I5</accession>
<protein>
    <recommendedName>
        <fullName evidence="3">DUF4382 domain-containing protein</fullName>
    </recommendedName>
</protein>
<evidence type="ECO:0000313" key="1">
    <source>
        <dbReference type="EMBL" id="MFD2589863.1"/>
    </source>
</evidence>
<organism evidence="1 2">
    <name type="scientific">Aquimarina hainanensis</name>
    <dbReference type="NCBI Taxonomy" id="1578017"/>
    <lineage>
        <taxon>Bacteria</taxon>
        <taxon>Pseudomonadati</taxon>
        <taxon>Bacteroidota</taxon>
        <taxon>Flavobacteriia</taxon>
        <taxon>Flavobacteriales</taxon>
        <taxon>Flavobacteriaceae</taxon>
        <taxon>Aquimarina</taxon>
    </lineage>
</organism>
<name>A0ABW5N5I5_9FLAO</name>
<gene>
    <name evidence="1" type="ORF">ACFSTE_03410</name>
</gene>
<evidence type="ECO:0000313" key="2">
    <source>
        <dbReference type="Proteomes" id="UP001597459"/>
    </source>
</evidence>
<sequence length="348" mass="38561">MKTMKTMNVMKSGSFFKHSYIAILILIIQLCLGCSSDDNSPAIIIGEPDIQEPFDGTALKDAIAENRNKAIQEFSLTVETGGSITGEQGTVLYFPPDIITDQHGDPVTGEVTIRLIEIYDRSSMVLTKMPTNGKRENGDIETLISAGEFYIDAYQGEESLLLSGAFQINVPTEEFDPEMRIFDGQDNDCDGIQCDIVWEENTEKGLEPGQGDGAEDGTWVNRYIGFLDNFGWTNLDRWIIDPRPKTSVSVAVPEGYDNTNCNVYITIDNEPTALALLDIYNEETSLFTEHYGHIPIGMEVHFIFVSKQEDAYVYAVQPATIGENHIETIGTLTTGTEEDLTAVINELP</sequence>
<keyword evidence="2" id="KW-1185">Reference proteome</keyword>